<keyword evidence="3" id="KW-1185">Reference proteome</keyword>
<keyword evidence="1" id="KW-0732">Signal</keyword>
<dbReference type="Proteomes" id="UP001171902">
    <property type="component" value="Unassembled WGS sequence"/>
</dbReference>
<feature type="chain" id="PRO_5046548801" description="Lipoprotein" evidence="1">
    <location>
        <begin position="18"/>
        <end position="197"/>
    </location>
</feature>
<dbReference type="EMBL" id="JAUEMJ010000003">
    <property type="protein sequence ID" value="MDN3240603.1"/>
    <property type="molecule type" value="Genomic_DNA"/>
</dbReference>
<proteinExistence type="predicted"/>
<sequence>MRTVVPLIGAAVLLLLAGCTGESGEPDGSAESEGPQGWDQPAEVQIAAPAGFVPVADEERTDLMAPTEVTQIFGLDGDEFANDRLIVTSYLLDEGVDTSTYESQLELVLAYDEARGVGSDLEGYYPTLVHRADGIHRYVEFPVDDGDTERPVVKQSNYYLFSGNRAIQITCQWRYHFEDVSTACSDLTQNFTHAEDW</sequence>
<dbReference type="PROSITE" id="PS51257">
    <property type="entry name" value="PROKAR_LIPOPROTEIN"/>
    <property type="match status" value="1"/>
</dbReference>
<accession>A0ABT7YQP0</accession>
<gene>
    <name evidence="2" type="ORF">QWI33_12765</name>
</gene>
<feature type="signal peptide" evidence="1">
    <location>
        <begin position="1"/>
        <end position="17"/>
    </location>
</feature>
<evidence type="ECO:0000256" key="1">
    <source>
        <dbReference type="SAM" id="SignalP"/>
    </source>
</evidence>
<evidence type="ECO:0000313" key="3">
    <source>
        <dbReference type="Proteomes" id="UP001171902"/>
    </source>
</evidence>
<reference evidence="2" key="1">
    <citation type="submission" date="2023-06" db="EMBL/GenBank/DDBJ databases">
        <title>Gycomyces niveus sp.nov., a novel actinomycete isolated from soil in Shouguang.</title>
        <authorList>
            <person name="Yang X."/>
            <person name="Zhao J."/>
        </authorList>
    </citation>
    <scope>NUCLEOTIDE SEQUENCE</scope>
    <source>
        <strain evidence="2">NEAU C2</strain>
    </source>
</reference>
<organism evidence="2 3">
    <name type="scientific">Glycomyces tritici</name>
    <dbReference type="NCBI Taxonomy" id="2665176"/>
    <lineage>
        <taxon>Bacteria</taxon>
        <taxon>Bacillati</taxon>
        <taxon>Actinomycetota</taxon>
        <taxon>Actinomycetes</taxon>
        <taxon>Glycomycetales</taxon>
        <taxon>Glycomycetaceae</taxon>
        <taxon>Glycomyces</taxon>
    </lineage>
</organism>
<name>A0ABT7YQP0_9ACTN</name>
<comment type="caution">
    <text evidence="2">The sequence shown here is derived from an EMBL/GenBank/DDBJ whole genome shotgun (WGS) entry which is preliminary data.</text>
</comment>
<protein>
    <recommendedName>
        <fullName evidence="4">Lipoprotein</fullName>
    </recommendedName>
</protein>
<evidence type="ECO:0008006" key="4">
    <source>
        <dbReference type="Google" id="ProtNLM"/>
    </source>
</evidence>
<dbReference type="RefSeq" id="WP_289957525.1">
    <property type="nucleotide sequence ID" value="NZ_JAUEMJ010000003.1"/>
</dbReference>
<evidence type="ECO:0000313" key="2">
    <source>
        <dbReference type="EMBL" id="MDN3240603.1"/>
    </source>
</evidence>